<protein>
    <submittedName>
        <fullName evidence="1">Uncharacterized protein</fullName>
    </submittedName>
</protein>
<dbReference type="EMBL" id="CP016094">
    <property type="protein sequence ID" value="AOS46098.1"/>
    <property type="molecule type" value="Genomic_DNA"/>
</dbReference>
<proteinExistence type="predicted"/>
<dbReference type="Proteomes" id="UP000095228">
    <property type="component" value="Chromosome"/>
</dbReference>
<dbReference type="InterPro" id="IPR049812">
    <property type="entry name" value="DpdG-like"/>
</dbReference>
<evidence type="ECO:0000313" key="1">
    <source>
        <dbReference type="EMBL" id="AOS46098.1"/>
    </source>
</evidence>
<dbReference type="RefSeq" id="WP_069963183.1">
    <property type="nucleotide sequence ID" value="NZ_CP016094.1"/>
</dbReference>
<dbReference type="AlphaFoldDB" id="A0A1D8AYY0"/>
<accession>A0A1D8AYY0</accession>
<gene>
    <name evidence="1" type="ORF">Verru16b_03194</name>
</gene>
<keyword evidence="2" id="KW-1185">Reference proteome</keyword>
<dbReference type="NCBIfam" id="NF041064">
    <property type="entry name" value="DpdG"/>
    <property type="match status" value="1"/>
</dbReference>
<dbReference type="OrthoDB" id="507005at2"/>
<dbReference type="KEGG" id="obg:Verru16b_03194"/>
<sequence>MHSVLIVLYELLLAEKTVARERVLGLCAPAGAVDPKQVTQTLNTWIEFGLFQEDAAKDISIHPDVRRDEKNIEQLATLTRRLVLRAENNKHLFATEKAKAADFTRAVCWLLAQDIYSMSFVGWEEVEKMLMQQLPADLLGDDQQNLRFITNRERWAPLKAWTVWFGFAWNGSYPGKVLVVDPTVAIRESLPEVFPRSGSTLTGRELVAALAEAIPVLDGGAYRVEIESRLREQTGPDAWVAPPNNQLSTSLTRALLRLIEEGTLKAVPKADAPEDTRVLLTGRNGAALQHFSHFSYHPKDRRYA</sequence>
<organism evidence="1 2">
    <name type="scientific">Lacunisphaera limnophila</name>
    <dbReference type="NCBI Taxonomy" id="1838286"/>
    <lineage>
        <taxon>Bacteria</taxon>
        <taxon>Pseudomonadati</taxon>
        <taxon>Verrucomicrobiota</taxon>
        <taxon>Opitutia</taxon>
        <taxon>Opitutales</taxon>
        <taxon>Opitutaceae</taxon>
        <taxon>Lacunisphaera</taxon>
    </lineage>
</organism>
<evidence type="ECO:0000313" key="2">
    <source>
        <dbReference type="Proteomes" id="UP000095228"/>
    </source>
</evidence>
<dbReference type="STRING" id="1838286.Verru16b_03194"/>
<name>A0A1D8AYY0_9BACT</name>
<reference evidence="1 2" key="1">
    <citation type="submission" date="2016-06" db="EMBL/GenBank/DDBJ databases">
        <title>Three novel species with peptidoglycan cell walls form the new genus Lacunisphaera gen. nov. in the family Opitutaceae of the verrucomicrobial subdivision 4.</title>
        <authorList>
            <person name="Rast P."/>
            <person name="Gloeckner I."/>
            <person name="Jogler M."/>
            <person name="Boedeker C."/>
            <person name="Jeske O."/>
            <person name="Wiegand S."/>
            <person name="Reinhardt R."/>
            <person name="Schumann P."/>
            <person name="Rohde M."/>
            <person name="Spring S."/>
            <person name="Gloeckner F.O."/>
            <person name="Jogler C."/>
        </authorList>
    </citation>
    <scope>NUCLEOTIDE SEQUENCE [LARGE SCALE GENOMIC DNA]</scope>
    <source>
        <strain evidence="1 2">IG16b</strain>
    </source>
</reference>